<name>A0A0E9UZI3_ANGAN</name>
<proteinExistence type="predicted"/>
<organism evidence="1">
    <name type="scientific">Anguilla anguilla</name>
    <name type="common">European freshwater eel</name>
    <name type="synonym">Muraena anguilla</name>
    <dbReference type="NCBI Taxonomy" id="7936"/>
    <lineage>
        <taxon>Eukaryota</taxon>
        <taxon>Metazoa</taxon>
        <taxon>Chordata</taxon>
        <taxon>Craniata</taxon>
        <taxon>Vertebrata</taxon>
        <taxon>Euteleostomi</taxon>
        <taxon>Actinopterygii</taxon>
        <taxon>Neopterygii</taxon>
        <taxon>Teleostei</taxon>
        <taxon>Anguilliformes</taxon>
        <taxon>Anguillidae</taxon>
        <taxon>Anguilla</taxon>
    </lineage>
</organism>
<accession>A0A0E9UZI3</accession>
<reference evidence="1" key="1">
    <citation type="submission" date="2014-11" db="EMBL/GenBank/DDBJ databases">
        <authorList>
            <person name="Amaro Gonzalez C."/>
        </authorList>
    </citation>
    <scope>NUCLEOTIDE SEQUENCE</scope>
</reference>
<sequence length="58" mass="6519">MWDGALSLRLLSGWLGTKALKSVSPIRNWRTREVRHGAHRNQHLLPSIAVQNSLAKSC</sequence>
<reference evidence="1" key="2">
    <citation type="journal article" date="2015" name="Fish Shellfish Immunol.">
        <title>Early steps in the European eel (Anguilla anguilla)-Vibrio vulnificus interaction in the gills: Role of the RtxA13 toxin.</title>
        <authorList>
            <person name="Callol A."/>
            <person name="Pajuelo D."/>
            <person name="Ebbesson L."/>
            <person name="Teles M."/>
            <person name="MacKenzie S."/>
            <person name="Amaro C."/>
        </authorList>
    </citation>
    <scope>NUCLEOTIDE SEQUENCE</scope>
</reference>
<protein>
    <submittedName>
        <fullName evidence="1">Uncharacterized protein</fullName>
    </submittedName>
</protein>
<dbReference type="EMBL" id="GBXM01037318">
    <property type="protein sequence ID" value="JAH71259.1"/>
    <property type="molecule type" value="Transcribed_RNA"/>
</dbReference>
<evidence type="ECO:0000313" key="1">
    <source>
        <dbReference type="EMBL" id="JAH71259.1"/>
    </source>
</evidence>
<dbReference type="AlphaFoldDB" id="A0A0E9UZI3"/>